<feature type="signal peptide" evidence="1">
    <location>
        <begin position="1"/>
        <end position="34"/>
    </location>
</feature>
<dbReference type="Pfam" id="PF05638">
    <property type="entry name" value="T6SS_HCP"/>
    <property type="match status" value="1"/>
</dbReference>
<sequence length="195" mass="20382">MSDAADPKPRLVSRLARPMLAGALAAVGALPTQAATDVFLQLDGIKGESTDAKHKEWIEIRSYSQGFSNPASTGGGGGGGAGKVSCGDVNVMKSIDIASPKLMEAVMTGKHIAKGTLAFRSVSGKGDTDYYTVVLSEIFVTSVQQSDAASDGTRITESVSLAASKFEFSYRTQKADGGLDTPKTFTFDCKANRAF</sequence>
<dbReference type="Gene3D" id="2.30.110.20">
    <property type="entry name" value="Hcp1-like"/>
    <property type="match status" value="1"/>
</dbReference>
<dbReference type="PANTHER" id="PTHR36152:SF1">
    <property type="entry name" value="UBIQUITIN-LIKE DOMAIN-CONTAINING PROTEIN"/>
    <property type="match status" value="1"/>
</dbReference>
<dbReference type="InterPro" id="IPR053165">
    <property type="entry name" value="HSI-I_assembly_Hcp1"/>
</dbReference>
<name>A0AA95NFJ1_9BURK</name>
<dbReference type="InterPro" id="IPR036624">
    <property type="entry name" value="Hcp1-lik_sf"/>
</dbReference>
<feature type="chain" id="PRO_5041647991" evidence="1">
    <location>
        <begin position="35"/>
        <end position="195"/>
    </location>
</feature>
<gene>
    <name evidence="2" type="ORF">PFX98_03340</name>
</gene>
<organism evidence="2 3">
    <name type="scientific">Paucibacter sediminis</name>
    <dbReference type="NCBI Taxonomy" id="3019553"/>
    <lineage>
        <taxon>Bacteria</taxon>
        <taxon>Pseudomonadati</taxon>
        <taxon>Pseudomonadota</taxon>
        <taxon>Betaproteobacteria</taxon>
        <taxon>Burkholderiales</taxon>
        <taxon>Sphaerotilaceae</taxon>
        <taxon>Roseateles</taxon>
    </lineage>
</organism>
<proteinExistence type="predicted"/>
<accession>A0AA95NFJ1</accession>
<dbReference type="EMBL" id="CP116346">
    <property type="protein sequence ID" value="WIT12658.1"/>
    <property type="molecule type" value="Genomic_DNA"/>
</dbReference>
<dbReference type="PANTHER" id="PTHR36152">
    <property type="entry name" value="CYTOPLASMIC PROTEIN-RELATED"/>
    <property type="match status" value="1"/>
</dbReference>
<keyword evidence="1" id="KW-0732">Signal</keyword>
<evidence type="ECO:0000256" key="1">
    <source>
        <dbReference type="SAM" id="SignalP"/>
    </source>
</evidence>
<keyword evidence="3" id="KW-1185">Reference proteome</keyword>
<evidence type="ECO:0000313" key="3">
    <source>
        <dbReference type="Proteomes" id="UP001177769"/>
    </source>
</evidence>
<protein>
    <submittedName>
        <fullName evidence="2">Type VI secretion system tube protein Hcp</fullName>
    </submittedName>
</protein>
<dbReference type="KEGG" id="pais:PFX98_03340"/>
<evidence type="ECO:0000313" key="2">
    <source>
        <dbReference type="EMBL" id="WIT12658.1"/>
    </source>
</evidence>
<dbReference type="Proteomes" id="UP001177769">
    <property type="component" value="Chromosome"/>
</dbReference>
<reference evidence="2" key="1">
    <citation type="submission" date="2023-01" db="EMBL/GenBank/DDBJ databases">
        <title>Whole genome sequence of Paucibacter sp. S2-9 isolated from pond sediment.</title>
        <authorList>
            <person name="Jung J.Y."/>
        </authorList>
    </citation>
    <scope>NUCLEOTIDE SEQUENCE</scope>
    <source>
        <strain evidence="2">S2-9</strain>
    </source>
</reference>
<dbReference type="AlphaFoldDB" id="A0AA95NFJ1"/>
<dbReference type="SUPFAM" id="SSF141452">
    <property type="entry name" value="Hcp1-like"/>
    <property type="match status" value="1"/>
</dbReference>
<dbReference type="InterPro" id="IPR008514">
    <property type="entry name" value="T6SS_Hcp"/>
</dbReference>
<dbReference type="RefSeq" id="WP_285233758.1">
    <property type="nucleotide sequence ID" value="NZ_CP116346.1"/>
</dbReference>